<dbReference type="Proteomes" id="UP000838672">
    <property type="component" value="Unassembled WGS sequence"/>
</dbReference>
<organism evidence="1 2">
    <name type="scientific">Vibrio stylophorae</name>
    <dbReference type="NCBI Taxonomy" id="659351"/>
    <lineage>
        <taxon>Bacteria</taxon>
        <taxon>Pseudomonadati</taxon>
        <taxon>Pseudomonadota</taxon>
        <taxon>Gammaproteobacteria</taxon>
        <taxon>Vibrionales</taxon>
        <taxon>Vibrionaceae</taxon>
        <taxon>Vibrio</taxon>
    </lineage>
</organism>
<sequence>MIDCHHVQSSAALDHQLNFVAFDERIKSSWNIECLN</sequence>
<dbReference type="EMBL" id="CAKLDI010000001">
    <property type="protein sequence ID" value="CAH0532819.1"/>
    <property type="molecule type" value="Genomic_DNA"/>
</dbReference>
<gene>
    <name evidence="1" type="ORF">VST7929_00666</name>
</gene>
<evidence type="ECO:0000313" key="1">
    <source>
        <dbReference type="EMBL" id="CAH0532819.1"/>
    </source>
</evidence>
<name>A0ABN8DRJ4_9VIBR</name>
<comment type="caution">
    <text evidence="1">The sequence shown here is derived from an EMBL/GenBank/DDBJ whole genome shotgun (WGS) entry which is preliminary data.</text>
</comment>
<proteinExistence type="predicted"/>
<evidence type="ECO:0000313" key="2">
    <source>
        <dbReference type="Proteomes" id="UP000838672"/>
    </source>
</evidence>
<accession>A0ABN8DRJ4</accession>
<keyword evidence="2" id="KW-1185">Reference proteome</keyword>
<reference evidence="1" key="1">
    <citation type="submission" date="2021-11" db="EMBL/GenBank/DDBJ databases">
        <authorList>
            <person name="Rodrigo-Torres L."/>
            <person name="Arahal R. D."/>
            <person name="Lucena T."/>
        </authorList>
    </citation>
    <scope>NUCLEOTIDE SEQUENCE</scope>
    <source>
        <strain evidence="1">CECT 7929</strain>
    </source>
</reference>
<protein>
    <submittedName>
        <fullName evidence="1">Uncharacterized protein</fullName>
    </submittedName>
</protein>